<keyword evidence="2" id="KW-0677">Repeat</keyword>
<evidence type="ECO:0000256" key="5">
    <source>
        <dbReference type="SAM" id="SignalP"/>
    </source>
</evidence>
<keyword evidence="4" id="KW-0768">Sushi</keyword>
<keyword evidence="8" id="KW-1185">Reference proteome</keyword>
<evidence type="ECO:0000313" key="8">
    <source>
        <dbReference type="Proteomes" id="UP000823941"/>
    </source>
</evidence>
<protein>
    <recommendedName>
        <fullName evidence="6">Sushi domain-containing protein</fullName>
    </recommendedName>
</protein>
<feature type="signal peptide" evidence="5">
    <location>
        <begin position="1"/>
        <end position="20"/>
    </location>
</feature>
<organism evidence="7 8">
    <name type="scientific">Plutella xylostella</name>
    <name type="common">Diamondback moth</name>
    <name type="synonym">Plutella maculipennis</name>
    <dbReference type="NCBI Taxonomy" id="51655"/>
    <lineage>
        <taxon>Eukaryota</taxon>
        <taxon>Metazoa</taxon>
        <taxon>Ecdysozoa</taxon>
        <taxon>Arthropoda</taxon>
        <taxon>Hexapoda</taxon>
        <taxon>Insecta</taxon>
        <taxon>Pterygota</taxon>
        <taxon>Neoptera</taxon>
        <taxon>Endopterygota</taxon>
        <taxon>Lepidoptera</taxon>
        <taxon>Glossata</taxon>
        <taxon>Ditrysia</taxon>
        <taxon>Yponomeutoidea</taxon>
        <taxon>Plutellidae</taxon>
        <taxon>Plutella</taxon>
    </lineage>
</organism>
<dbReference type="InterPro" id="IPR035976">
    <property type="entry name" value="Sushi/SCR/CCP_sf"/>
</dbReference>
<dbReference type="InterPro" id="IPR051277">
    <property type="entry name" value="SEZ6_CSMD_C4BPB_Regulators"/>
</dbReference>
<evidence type="ECO:0000256" key="2">
    <source>
        <dbReference type="ARBA" id="ARBA00022737"/>
    </source>
</evidence>
<evidence type="ECO:0000256" key="4">
    <source>
        <dbReference type="PROSITE-ProRule" id="PRU00302"/>
    </source>
</evidence>
<dbReference type="PANTHER" id="PTHR45656:SF4">
    <property type="entry name" value="PROTEIN CBR-CLEC-78"/>
    <property type="match status" value="1"/>
</dbReference>
<dbReference type="PANTHER" id="PTHR45656">
    <property type="entry name" value="PROTEIN CBR-CLEC-78"/>
    <property type="match status" value="1"/>
</dbReference>
<evidence type="ECO:0000256" key="1">
    <source>
        <dbReference type="ARBA" id="ARBA00022729"/>
    </source>
</evidence>
<dbReference type="CDD" id="cd00033">
    <property type="entry name" value="CCP"/>
    <property type="match status" value="2"/>
</dbReference>
<dbReference type="Pfam" id="PF00084">
    <property type="entry name" value="Sushi"/>
    <property type="match status" value="2"/>
</dbReference>
<keyword evidence="3" id="KW-1015">Disulfide bond</keyword>
<feature type="chain" id="PRO_5047165955" description="Sushi domain-containing protein" evidence="5">
    <location>
        <begin position="21"/>
        <end position="197"/>
    </location>
</feature>
<dbReference type="InterPro" id="IPR000436">
    <property type="entry name" value="Sushi_SCR_CCP_dom"/>
</dbReference>
<reference evidence="7 8" key="1">
    <citation type="submission" date="2021-06" db="EMBL/GenBank/DDBJ databases">
        <title>A haploid diamondback moth (Plutella xylostella L.) genome assembly resolves 31 chromosomes and identifies a diamide resistance mutation.</title>
        <authorList>
            <person name="Ward C.M."/>
            <person name="Perry K.D."/>
            <person name="Baker G."/>
            <person name="Powis K."/>
            <person name="Heckel D.G."/>
            <person name="Baxter S.W."/>
        </authorList>
    </citation>
    <scope>NUCLEOTIDE SEQUENCE [LARGE SCALE GENOMIC DNA]</scope>
    <source>
        <strain evidence="7 8">LV</strain>
        <tissue evidence="7">Single pupa</tissue>
    </source>
</reference>
<name>A0ABQ7PV23_PLUXY</name>
<evidence type="ECO:0000256" key="3">
    <source>
        <dbReference type="ARBA" id="ARBA00023157"/>
    </source>
</evidence>
<feature type="domain" description="Sushi" evidence="6">
    <location>
        <begin position="46"/>
        <end position="99"/>
    </location>
</feature>
<dbReference type="SUPFAM" id="SSF57535">
    <property type="entry name" value="Complement control module/SCR domain"/>
    <property type="match status" value="2"/>
</dbReference>
<dbReference type="EMBL" id="JAHIBW010000027">
    <property type="protein sequence ID" value="KAG7296833.1"/>
    <property type="molecule type" value="Genomic_DNA"/>
</dbReference>
<feature type="domain" description="Sushi" evidence="6">
    <location>
        <begin position="100"/>
        <end position="154"/>
    </location>
</feature>
<gene>
    <name evidence="7" type="ORF">JYU34_019689</name>
</gene>
<dbReference type="SMART" id="SM00032">
    <property type="entry name" value="CCP"/>
    <property type="match status" value="2"/>
</dbReference>
<evidence type="ECO:0000313" key="7">
    <source>
        <dbReference type="EMBL" id="KAG7296833.1"/>
    </source>
</evidence>
<proteinExistence type="predicted"/>
<evidence type="ECO:0000259" key="6">
    <source>
        <dbReference type="PROSITE" id="PS50923"/>
    </source>
</evidence>
<comment type="caution">
    <text evidence="7">The sequence shown here is derived from an EMBL/GenBank/DDBJ whole genome shotgun (WGS) entry which is preliminary data.</text>
</comment>
<keyword evidence="1 5" id="KW-0732">Signal</keyword>
<dbReference type="PROSITE" id="PS50923">
    <property type="entry name" value="SUSHI"/>
    <property type="match status" value="2"/>
</dbReference>
<sequence length="197" mass="22531">MVTKCLVLFIFISTLSSHSATYVREKNPQTGLGRFWNRQYSSASALQCQFPRLAHGRTRARMRSKMVKFSCFPTYELVGNRYATCVDGEWDEPPPVCVRSGCQVPTKMENGVVLRNRNDAWLAFFCMPGFRLQGPPVVYCDGARWNSSMPACVGEILIYLLMPSCRKEQLTSALHQMYVCLFLPVYILTVKARQQYM</sequence>
<accession>A0ABQ7PV23</accession>
<dbReference type="Gene3D" id="2.10.70.10">
    <property type="entry name" value="Complement Module, domain 1"/>
    <property type="match status" value="2"/>
</dbReference>
<comment type="caution">
    <text evidence="4">Lacks conserved residue(s) required for the propagation of feature annotation.</text>
</comment>
<dbReference type="Proteomes" id="UP000823941">
    <property type="component" value="Chromosome 27"/>
</dbReference>